<evidence type="ECO:0000313" key="2">
    <source>
        <dbReference type="Proteomes" id="UP001163687"/>
    </source>
</evidence>
<accession>A0AA35G904</accession>
<name>A0AA35G904_9FIRM</name>
<keyword evidence="2" id="KW-1185">Reference proteome</keyword>
<reference evidence="1" key="1">
    <citation type="submission" date="2022-03" db="EMBL/GenBank/DDBJ databases">
        <title>Complete genome sequence of Caldinitratiruptor microaerophilus.</title>
        <authorList>
            <person name="Mukaiyama R."/>
            <person name="Nishiyama T."/>
            <person name="Ueda K."/>
        </authorList>
    </citation>
    <scope>NUCLEOTIDE SEQUENCE</scope>
    <source>
        <strain evidence="1">JCM 16183</strain>
    </source>
</reference>
<organism evidence="1 2">
    <name type="scientific">Caldinitratiruptor microaerophilus</name>
    <dbReference type="NCBI Taxonomy" id="671077"/>
    <lineage>
        <taxon>Bacteria</taxon>
        <taxon>Bacillati</taxon>
        <taxon>Bacillota</taxon>
        <taxon>Clostridia</taxon>
        <taxon>Eubacteriales</taxon>
        <taxon>Symbiobacteriaceae</taxon>
        <taxon>Caldinitratiruptor</taxon>
    </lineage>
</organism>
<evidence type="ECO:0000313" key="1">
    <source>
        <dbReference type="EMBL" id="BDG59794.1"/>
    </source>
</evidence>
<protein>
    <recommendedName>
        <fullName evidence="3">PIN domain-containing protein</fullName>
    </recommendedName>
</protein>
<dbReference type="Proteomes" id="UP001163687">
    <property type="component" value="Chromosome"/>
</dbReference>
<dbReference type="RefSeq" id="WP_264843887.1">
    <property type="nucleotide sequence ID" value="NZ_AP025628.1"/>
</dbReference>
<dbReference type="KEGG" id="cmic:caldi_08840"/>
<gene>
    <name evidence="1" type="ORF">caldi_08840</name>
</gene>
<evidence type="ECO:0008006" key="3">
    <source>
        <dbReference type="Google" id="ProtNLM"/>
    </source>
</evidence>
<proteinExistence type="predicted"/>
<dbReference type="AlphaFoldDB" id="A0AA35G904"/>
<dbReference type="EMBL" id="AP025628">
    <property type="protein sequence ID" value="BDG59794.1"/>
    <property type="molecule type" value="Genomic_DNA"/>
</dbReference>
<sequence length="53" mass="5786">MSSELAEPGDKIIVLDANILIRAILGTRVLSLLRQYAGQVRFVSANSELDRDG</sequence>